<evidence type="ECO:0000313" key="1">
    <source>
        <dbReference type="EMBL" id="TFK59910.1"/>
    </source>
</evidence>
<proteinExistence type="predicted"/>
<dbReference type="Proteomes" id="UP000308600">
    <property type="component" value="Unassembled WGS sequence"/>
</dbReference>
<protein>
    <submittedName>
        <fullName evidence="1">Uncharacterized protein</fullName>
    </submittedName>
</protein>
<accession>A0ACD3A2J3</accession>
<name>A0ACD3A2J3_9AGAR</name>
<sequence length="87" mass="10033">MNLAGPDDPAFVVPNATLLANTGRHFNLPYTYRLNYRHPLLNDNDAITQTYVYVQDTAEPVRRKQRAFEDTLRVPLGRDKEMERLGT</sequence>
<reference evidence="1 2" key="1">
    <citation type="journal article" date="2019" name="Nat. Ecol. Evol.">
        <title>Megaphylogeny resolves global patterns of mushroom evolution.</title>
        <authorList>
            <person name="Varga T."/>
            <person name="Krizsan K."/>
            <person name="Foldi C."/>
            <person name="Dima B."/>
            <person name="Sanchez-Garcia M."/>
            <person name="Sanchez-Ramirez S."/>
            <person name="Szollosi G.J."/>
            <person name="Szarkandi J.G."/>
            <person name="Papp V."/>
            <person name="Albert L."/>
            <person name="Andreopoulos W."/>
            <person name="Angelini C."/>
            <person name="Antonin V."/>
            <person name="Barry K.W."/>
            <person name="Bougher N.L."/>
            <person name="Buchanan P."/>
            <person name="Buyck B."/>
            <person name="Bense V."/>
            <person name="Catcheside P."/>
            <person name="Chovatia M."/>
            <person name="Cooper J."/>
            <person name="Damon W."/>
            <person name="Desjardin D."/>
            <person name="Finy P."/>
            <person name="Geml J."/>
            <person name="Haridas S."/>
            <person name="Hughes K."/>
            <person name="Justo A."/>
            <person name="Karasinski D."/>
            <person name="Kautmanova I."/>
            <person name="Kiss B."/>
            <person name="Kocsube S."/>
            <person name="Kotiranta H."/>
            <person name="LaButti K.M."/>
            <person name="Lechner B.E."/>
            <person name="Liimatainen K."/>
            <person name="Lipzen A."/>
            <person name="Lukacs Z."/>
            <person name="Mihaltcheva S."/>
            <person name="Morgado L.N."/>
            <person name="Niskanen T."/>
            <person name="Noordeloos M.E."/>
            <person name="Ohm R.A."/>
            <person name="Ortiz-Santana B."/>
            <person name="Ovrebo C."/>
            <person name="Racz N."/>
            <person name="Riley R."/>
            <person name="Savchenko A."/>
            <person name="Shiryaev A."/>
            <person name="Soop K."/>
            <person name="Spirin V."/>
            <person name="Szebenyi C."/>
            <person name="Tomsovsky M."/>
            <person name="Tulloss R.E."/>
            <person name="Uehling J."/>
            <person name="Grigoriev I.V."/>
            <person name="Vagvolgyi C."/>
            <person name="Papp T."/>
            <person name="Martin F.M."/>
            <person name="Miettinen O."/>
            <person name="Hibbett D.S."/>
            <person name="Nagy L.G."/>
        </authorList>
    </citation>
    <scope>NUCLEOTIDE SEQUENCE [LARGE SCALE GENOMIC DNA]</scope>
    <source>
        <strain evidence="1 2">NL-1719</strain>
    </source>
</reference>
<organism evidence="1 2">
    <name type="scientific">Pluteus cervinus</name>
    <dbReference type="NCBI Taxonomy" id="181527"/>
    <lineage>
        <taxon>Eukaryota</taxon>
        <taxon>Fungi</taxon>
        <taxon>Dikarya</taxon>
        <taxon>Basidiomycota</taxon>
        <taxon>Agaricomycotina</taxon>
        <taxon>Agaricomycetes</taxon>
        <taxon>Agaricomycetidae</taxon>
        <taxon>Agaricales</taxon>
        <taxon>Pluteineae</taxon>
        <taxon>Pluteaceae</taxon>
        <taxon>Pluteus</taxon>
    </lineage>
</organism>
<evidence type="ECO:0000313" key="2">
    <source>
        <dbReference type="Proteomes" id="UP000308600"/>
    </source>
</evidence>
<keyword evidence="2" id="KW-1185">Reference proteome</keyword>
<dbReference type="EMBL" id="ML208867">
    <property type="protein sequence ID" value="TFK59910.1"/>
    <property type="molecule type" value="Genomic_DNA"/>
</dbReference>
<gene>
    <name evidence="1" type="ORF">BDN72DRAFT_780095</name>
</gene>